<evidence type="ECO:0000313" key="3">
    <source>
        <dbReference type="Proteomes" id="UP000008827"/>
    </source>
</evidence>
<dbReference type="Gramene" id="KRH73565">
    <property type="protein sequence ID" value="KRH73565"/>
    <property type="gene ID" value="GLYMA_02G280900"/>
</dbReference>
<organism evidence="1">
    <name type="scientific">Glycine max</name>
    <name type="common">Soybean</name>
    <name type="synonym">Glycine hispida</name>
    <dbReference type="NCBI Taxonomy" id="3847"/>
    <lineage>
        <taxon>Eukaryota</taxon>
        <taxon>Viridiplantae</taxon>
        <taxon>Streptophyta</taxon>
        <taxon>Embryophyta</taxon>
        <taxon>Tracheophyta</taxon>
        <taxon>Spermatophyta</taxon>
        <taxon>Magnoliopsida</taxon>
        <taxon>eudicotyledons</taxon>
        <taxon>Gunneridae</taxon>
        <taxon>Pentapetalae</taxon>
        <taxon>rosids</taxon>
        <taxon>fabids</taxon>
        <taxon>Fabales</taxon>
        <taxon>Fabaceae</taxon>
        <taxon>Papilionoideae</taxon>
        <taxon>50 kb inversion clade</taxon>
        <taxon>NPAAA clade</taxon>
        <taxon>indigoferoid/millettioid clade</taxon>
        <taxon>Phaseoleae</taxon>
        <taxon>Glycine</taxon>
        <taxon>Glycine subgen. Soja</taxon>
    </lineage>
</organism>
<name>A0A0R0L2C9_SOYBN</name>
<dbReference type="InParanoid" id="A0A0R0L2C9"/>
<dbReference type="EnsemblPlants" id="KRH73565">
    <property type="protein sequence ID" value="KRH73565"/>
    <property type="gene ID" value="GLYMA_02G280900"/>
</dbReference>
<reference evidence="1" key="3">
    <citation type="submission" date="2018-07" db="EMBL/GenBank/DDBJ databases">
        <title>WGS assembly of Glycine max.</title>
        <authorList>
            <person name="Schmutz J."/>
            <person name="Cannon S."/>
            <person name="Schlueter J."/>
            <person name="Ma J."/>
            <person name="Mitros T."/>
            <person name="Nelson W."/>
            <person name="Hyten D."/>
            <person name="Song Q."/>
            <person name="Thelen J."/>
            <person name="Cheng J."/>
            <person name="Xu D."/>
            <person name="Hellsten U."/>
            <person name="May G."/>
            <person name="Yu Y."/>
            <person name="Sakurai T."/>
            <person name="Umezawa T."/>
            <person name="Bhattacharyya M."/>
            <person name="Sandhu D."/>
            <person name="Valliyodan B."/>
            <person name="Lindquist E."/>
            <person name="Peto M."/>
            <person name="Grant D."/>
            <person name="Shu S."/>
            <person name="Goodstein D."/>
            <person name="Barry K."/>
            <person name="Futrell-Griggs M."/>
            <person name="Abernathy B."/>
            <person name="Du J."/>
            <person name="Tian Z."/>
            <person name="Zhu L."/>
            <person name="Gill N."/>
            <person name="Joshi T."/>
            <person name="Libault M."/>
            <person name="Sethuraman A."/>
            <person name="Zhang X."/>
            <person name="Shinozaki K."/>
            <person name="Nguyen H."/>
            <person name="Wing R."/>
            <person name="Cregan P."/>
            <person name="Specht J."/>
            <person name="Grimwood J."/>
            <person name="Rokhsar D."/>
            <person name="Stacey G."/>
            <person name="Shoemaker R."/>
            <person name="Jackson S."/>
        </authorList>
    </citation>
    <scope>NUCLEOTIDE SEQUENCE</scope>
    <source>
        <tissue evidence="1">Callus</tissue>
    </source>
</reference>
<reference evidence="2" key="2">
    <citation type="submission" date="2018-02" db="UniProtKB">
        <authorList>
            <consortium name="EnsemblPlants"/>
        </authorList>
    </citation>
    <scope>IDENTIFICATION</scope>
    <source>
        <strain evidence="2">Williams 82</strain>
    </source>
</reference>
<evidence type="ECO:0000313" key="1">
    <source>
        <dbReference type="EMBL" id="KRH73565.1"/>
    </source>
</evidence>
<proteinExistence type="predicted"/>
<keyword evidence="3" id="KW-1185">Reference proteome</keyword>
<reference evidence="1 2" key="1">
    <citation type="journal article" date="2010" name="Nature">
        <title>Genome sequence of the palaeopolyploid soybean.</title>
        <authorList>
            <person name="Schmutz J."/>
            <person name="Cannon S.B."/>
            <person name="Schlueter J."/>
            <person name="Ma J."/>
            <person name="Mitros T."/>
            <person name="Nelson W."/>
            <person name="Hyten D.L."/>
            <person name="Song Q."/>
            <person name="Thelen J.J."/>
            <person name="Cheng J."/>
            <person name="Xu D."/>
            <person name="Hellsten U."/>
            <person name="May G.D."/>
            <person name="Yu Y."/>
            <person name="Sakurai T."/>
            <person name="Umezawa T."/>
            <person name="Bhattacharyya M.K."/>
            <person name="Sandhu D."/>
            <person name="Valliyodan B."/>
            <person name="Lindquist E."/>
            <person name="Peto M."/>
            <person name="Grant D."/>
            <person name="Shu S."/>
            <person name="Goodstein D."/>
            <person name="Barry K."/>
            <person name="Futrell-Griggs M."/>
            <person name="Abernathy B."/>
            <person name="Du J."/>
            <person name="Tian Z."/>
            <person name="Zhu L."/>
            <person name="Gill N."/>
            <person name="Joshi T."/>
            <person name="Libault M."/>
            <person name="Sethuraman A."/>
            <person name="Zhang X.-C."/>
            <person name="Shinozaki K."/>
            <person name="Nguyen H.T."/>
            <person name="Wing R.A."/>
            <person name="Cregan P."/>
            <person name="Specht J."/>
            <person name="Grimwood J."/>
            <person name="Rokhsar D."/>
            <person name="Stacey G."/>
            <person name="Shoemaker R.C."/>
            <person name="Jackson S.A."/>
        </authorList>
    </citation>
    <scope>NUCLEOTIDE SEQUENCE</scope>
    <source>
        <strain evidence="2">cv. Williams 82</strain>
        <tissue evidence="1">Callus</tissue>
    </source>
</reference>
<accession>A0A0R0L2C9</accession>
<dbReference type="AlphaFoldDB" id="A0A0R0L2C9"/>
<evidence type="ECO:0000313" key="2">
    <source>
        <dbReference type="EnsemblPlants" id="KRH73565"/>
    </source>
</evidence>
<protein>
    <submittedName>
        <fullName evidence="1 2">Uncharacterized protein</fullName>
    </submittedName>
</protein>
<sequence>MPAFSTIKQFFHFKHLKDQIITSRDSTVKQIKKPTKVKKQKSNSLIRLINTIKVKSCCMLYRELIIN</sequence>
<gene>
    <name evidence="1" type="ORF">GLYMA_02G280900</name>
</gene>
<dbReference type="Proteomes" id="UP000008827">
    <property type="component" value="Chromosome 2"/>
</dbReference>
<dbReference type="EMBL" id="CM000835">
    <property type="protein sequence ID" value="KRH73565.1"/>
    <property type="molecule type" value="Genomic_DNA"/>
</dbReference>